<gene>
    <name evidence="2" type="ordered locus">AM1_3017</name>
</gene>
<keyword evidence="3" id="KW-1185">Reference proteome</keyword>
<feature type="transmembrane region" description="Helical" evidence="1">
    <location>
        <begin position="43"/>
        <end position="61"/>
    </location>
</feature>
<dbReference type="HOGENOM" id="CLU_118070_0_0_3"/>
<keyword evidence="1" id="KW-1133">Transmembrane helix</keyword>
<feature type="transmembrane region" description="Helical" evidence="1">
    <location>
        <begin position="176"/>
        <end position="195"/>
    </location>
</feature>
<feature type="transmembrane region" description="Helical" evidence="1">
    <location>
        <begin position="106"/>
        <end position="127"/>
    </location>
</feature>
<reference evidence="2 3" key="1">
    <citation type="journal article" date="2008" name="Proc. Natl. Acad. Sci. U.S.A.">
        <title>Niche adaptation and genome expansion in the chlorophyll d-producing cyanobacterium Acaryochloris marina.</title>
        <authorList>
            <person name="Swingley W.D."/>
            <person name="Chen M."/>
            <person name="Cheung P.C."/>
            <person name="Conrad A.L."/>
            <person name="Dejesa L.C."/>
            <person name="Hao J."/>
            <person name="Honchak B.M."/>
            <person name="Karbach L.E."/>
            <person name="Kurdoglu A."/>
            <person name="Lahiri S."/>
            <person name="Mastrian S.D."/>
            <person name="Miyashita H."/>
            <person name="Page L."/>
            <person name="Ramakrishna P."/>
            <person name="Satoh S."/>
            <person name="Sattley W.M."/>
            <person name="Shimada Y."/>
            <person name="Taylor H.L."/>
            <person name="Tomo T."/>
            <person name="Tsuchiya T."/>
            <person name="Wang Z.T."/>
            <person name="Raymond J."/>
            <person name="Mimuro M."/>
            <person name="Blankenship R.E."/>
            <person name="Touchman J.W."/>
        </authorList>
    </citation>
    <scope>NUCLEOTIDE SEQUENCE [LARGE SCALE GENOMIC DNA]</scope>
    <source>
        <strain evidence="3">MBIC 11017</strain>
    </source>
</reference>
<keyword evidence="1" id="KW-0812">Transmembrane</keyword>
<evidence type="ECO:0000313" key="2">
    <source>
        <dbReference type="EMBL" id="ABW28013.1"/>
    </source>
</evidence>
<evidence type="ECO:0000313" key="3">
    <source>
        <dbReference type="Proteomes" id="UP000000268"/>
    </source>
</evidence>
<evidence type="ECO:0000256" key="1">
    <source>
        <dbReference type="SAM" id="Phobius"/>
    </source>
</evidence>
<dbReference type="STRING" id="329726.AM1_3017"/>
<protein>
    <submittedName>
        <fullName evidence="2">Uncharacterized protein</fullName>
    </submittedName>
</protein>
<name>B0CCI4_ACAM1</name>
<dbReference type="eggNOG" id="ENOG502ZC7Q">
    <property type="taxonomic scope" value="Bacteria"/>
</dbReference>
<feature type="transmembrane region" description="Helical" evidence="1">
    <location>
        <begin position="134"/>
        <end position="156"/>
    </location>
</feature>
<feature type="transmembrane region" description="Helical" evidence="1">
    <location>
        <begin position="73"/>
        <end position="94"/>
    </location>
</feature>
<dbReference type="AlphaFoldDB" id="B0CCI4"/>
<organism evidence="2 3">
    <name type="scientific">Acaryochloris marina (strain MBIC 11017)</name>
    <dbReference type="NCBI Taxonomy" id="329726"/>
    <lineage>
        <taxon>Bacteria</taxon>
        <taxon>Bacillati</taxon>
        <taxon>Cyanobacteriota</taxon>
        <taxon>Cyanophyceae</taxon>
        <taxon>Acaryochloridales</taxon>
        <taxon>Acaryochloridaceae</taxon>
        <taxon>Acaryochloris</taxon>
    </lineage>
</organism>
<proteinExistence type="predicted"/>
<dbReference type="EMBL" id="CP000828">
    <property type="protein sequence ID" value="ABW28013.1"/>
    <property type="molecule type" value="Genomic_DNA"/>
</dbReference>
<keyword evidence="1" id="KW-0472">Membrane</keyword>
<sequence>MKDPIQASIQFEPQECWSSPMPRPGLRGQLDRFIGPSATVVEMILQFVPALLAAIAAPAYAMALSIAWTPLQLGLISVLGVDFVGGVLTNATAAAKRWYHRPSQGWQQHMGFVALHLVHIGLVALLFRGGDWPFFVGVSGYLLGASALILGCPLYLQRPIALGLYAVALLGDRYCFAATSGLEWFLPLLFLKLLVSHLLHETPYRPGEKL</sequence>
<dbReference type="KEGG" id="amr:AM1_3017"/>
<accession>B0CCI4</accession>
<dbReference type="Proteomes" id="UP000000268">
    <property type="component" value="Chromosome"/>
</dbReference>